<protein>
    <submittedName>
        <fullName evidence="3">GSH_synthase domain-containing protein</fullName>
    </submittedName>
</protein>
<name>A0A183CG90_GLOPA</name>
<feature type="domain" description="Glutathione synthase substrate-binding" evidence="1">
    <location>
        <begin position="28"/>
        <end position="79"/>
    </location>
</feature>
<accession>A0A183CG90</accession>
<organism evidence="2 3">
    <name type="scientific">Globodera pallida</name>
    <name type="common">Potato cyst nematode worm</name>
    <name type="synonym">Heterodera pallida</name>
    <dbReference type="NCBI Taxonomy" id="36090"/>
    <lineage>
        <taxon>Eukaryota</taxon>
        <taxon>Metazoa</taxon>
        <taxon>Ecdysozoa</taxon>
        <taxon>Nematoda</taxon>
        <taxon>Chromadorea</taxon>
        <taxon>Rhabditida</taxon>
        <taxon>Tylenchina</taxon>
        <taxon>Tylenchomorpha</taxon>
        <taxon>Tylenchoidea</taxon>
        <taxon>Heteroderidae</taxon>
        <taxon>Heteroderinae</taxon>
        <taxon>Globodera</taxon>
    </lineage>
</organism>
<dbReference type="Proteomes" id="UP000050741">
    <property type="component" value="Unassembled WGS sequence"/>
</dbReference>
<dbReference type="GO" id="GO:0005524">
    <property type="term" value="F:ATP binding"/>
    <property type="evidence" value="ECO:0007669"/>
    <property type="project" value="InterPro"/>
</dbReference>
<dbReference type="InterPro" id="IPR037013">
    <property type="entry name" value="GSH-S_sub-bd_sf"/>
</dbReference>
<sequence length="86" mass="10186">MDHKNSNDLIWCRSKQWSLLRLILDPNDSSLSYNGRRAIIYQRSFILEEDWRTETEWDIRRKLERSTAILTSNVHSELASFGGVVF</sequence>
<reference evidence="3" key="2">
    <citation type="submission" date="2016-06" db="UniProtKB">
        <authorList>
            <consortium name="WormBaseParasite"/>
        </authorList>
    </citation>
    <scope>IDENTIFICATION</scope>
</reference>
<dbReference type="Pfam" id="PF03199">
    <property type="entry name" value="GSH_synthase"/>
    <property type="match status" value="1"/>
</dbReference>
<dbReference type="InterPro" id="IPR004887">
    <property type="entry name" value="GSH_synth_subst-bd"/>
</dbReference>
<dbReference type="Gene3D" id="3.40.50.1760">
    <property type="entry name" value="Glutathione synthase, substrate-binding domain superfamily, eukaryotic"/>
    <property type="match status" value="1"/>
</dbReference>
<evidence type="ECO:0000259" key="1">
    <source>
        <dbReference type="Pfam" id="PF03199"/>
    </source>
</evidence>
<proteinExistence type="predicted"/>
<dbReference type="SUPFAM" id="SSF52440">
    <property type="entry name" value="PreATP-grasp domain"/>
    <property type="match status" value="1"/>
</dbReference>
<dbReference type="AlphaFoldDB" id="A0A183CG90"/>
<dbReference type="WBParaSite" id="GPLIN_001189500">
    <property type="protein sequence ID" value="GPLIN_001189500"/>
    <property type="gene ID" value="GPLIN_001189500"/>
</dbReference>
<keyword evidence="2" id="KW-1185">Reference proteome</keyword>
<evidence type="ECO:0000313" key="3">
    <source>
        <dbReference type="WBParaSite" id="GPLIN_001189500"/>
    </source>
</evidence>
<dbReference type="GO" id="GO:0004363">
    <property type="term" value="F:glutathione synthase activity"/>
    <property type="evidence" value="ECO:0007669"/>
    <property type="project" value="InterPro"/>
</dbReference>
<reference evidence="2" key="1">
    <citation type="submission" date="2014-05" db="EMBL/GenBank/DDBJ databases">
        <title>The genome and life-stage specific transcriptomes of Globodera pallida elucidate key aspects of plant parasitism by a cyst nematode.</title>
        <authorList>
            <person name="Cotton J.A."/>
            <person name="Lilley C.J."/>
            <person name="Jones L.M."/>
            <person name="Kikuchi T."/>
            <person name="Reid A.J."/>
            <person name="Thorpe P."/>
            <person name="Tsai I.J."/>
            <person name="Beasley H."/>
            <person name="Blok V."/>
            <person name="Cock P.J.A."/>
            <person name="Van den Akker S.E."/>
            <person name="Holroyd N."/>
            <person name="Hunt M."/>
            <person name="Mantelin S."/>
            <person name="Naghra H."/>
            <person name="Pain A."/>
            <person name="Palomares-Rius J.E."/>
            <person name="Zarowiecki M."/>
            <person name="Berriman M."/>
            <person name="Jones J.T."/>
            <person name="Urwin P.E."/>
        </authorList>
    </citation>
    <scope>NUCLEOTIDE SEQUENCE [LARGE SCALE GENOMIC DNA]</scope>
    <source>
        <strain evidence="2">Lindley</strain>
    </source>
</reference>
<evidence type="ECO:0000313" key="2">
    <source>
        <dbReference type="Proteomes" id="UP000050741"/>
    </source>
</evidence>
<dbReference type="InterPro" id="IPR016185">
    <property type="entry name" value="PreATP-grasp_dom_sf"/>
</dbReference>